<dbReference type="Pfam" id="PF03352">
    <property type="entry name" value="Adenine_glyco"/>
    <property type="match status" value="1"/>
</dbReference>
<evidence type="ECO:0000313" key="1">
    <source>
        <dbReference type="EMBL" id="MBU9699051.1"/>
    </source>
</evidence>
<protein>
    <submittedName>
        <fullName evidence="1">DNA-3-methyladenine glycosylase I</fullName>
    </submittedName>
</protein>
<dbReference type="RefSeq" id="WP_161763156.1">
    <property type="nucleotide sequence ID" value="NZ_JAAATX020000010.1"/>
</dbReference>
<evidence type="ECO:0000313" key="2">
    <source>
        <dbReference type="Proteomes" id="UP000731907"/>
    </source>
</evidence>
<keyword evidence="2" id="KW-1185">Reference proteome</keyword>
<dbReference type="InterPro" id="IPR011257">
    <property type="entry name" value="DNA_glycosylase"/>
</dbReference>
<dbReference type="Proteomes" id="UP000731907">
    <property type="component" value="Unassembled WGS sequence"/>
</dbReference>
<dbReference type="SUPFAM" id="SSF48150">
    <property type="entry name" value="DNA-glycosylase"/>
    <property type="match status" value="1"/>
</dbReference>
<dbReference type="InterPro" id="IPR052891">
    <property type="entry name" value="DNA-3mA_glycosylase"/>
</dbReference>
<organism evidence="1 2">
    <name type="scientific">Paragemmobacter amnigenus</name>
    <dbReference type="NCBI Taxonomy" id="2852097"/>
    <lineage>
        <taxon>Bacteria</taxon>
        <taxon>Pseudomonadati</taxon>
        <taxon>Pseudomonadota</taxon>
        <taxon>Alphaproteobacteria</taxon>
        <taxon>Rhodobacterales</taxon>
        <taxon>Paracoccaceae</taxon>
        <taxon>Paragemmobacter</taxon>
    </lineage>
</organism>
<proteinExistence type="predicted"/>
<accession>A0ABS6J5L9</accession>
<dbReference type="EMBL" id="JAAATX020000010">
    <property type="protein sequence ID" value="MBU9699051.1"/>
    <property type="molecule type" value="Genomic_DNA"/>
</dbReference>
<name>A0ABS6J5L9_9RHOB</name>
<comment type="caution">
    <text evidence="1">The sequence shown here is derived from an EMBL/GenBank/DDBJ whole genome shotgun (WGS) entry which is preliminary data.</text>
</comment>
<gene>
    <name evidence="1" type="ORF">GU927_014465</name>
</gene>
<dbReference type="InterPro" id="IPR005019">
    <property type="entry name" value="Adenine_glyco"/>
</dbReference>
<dbReference type="PANTHER" id="PTHR30037">
    <property type="entry name" value="DNA-3-METHYLADENINE GLYCOSYLASE 1"/>
    <property type="match status" value="1"/>
</dbReference>
<dbReference type="PANTHER" id="PTHR30037:SF4">
    <property type="entry name" value="DNA-3-METHYLADENINE GLYCOSYLASE I"/>
    <property type="match status" value="1"/>
</dbReference>
<dbReference type="Gene3D" id="1.10.340.30">
    <property type="entry name" value="Hypothetical protein, domain 2"/>
    <property type="match status" value="1"/>
</dbReference>
<reference evidence="1 2" key="1">
    <citation type="submission" date="2021-06" db="EMBL/GenBank/DDBJ databases">
        <title>Rhodobacteraceae bacterium strain HSP-20.</title>
        <authorList>
            <person name="Chen W.-M."/>
        </authorList>
    </citation>
    <scope>NUCLEOTIDE SEQUENCE [LARGE SCALE GENOMIC DNA]</scope>
    <source>
        <strain evidence="1 2">HSP-20</strain>
    </source>
</reference>
<sequence>MGERCPWCGTDPLYVAYHDGEWGVPLRDGRALWEALVLEGFQAGLSWITILRKREGFRAAFAGFDPAVVAGWGEDQVARLMADAGIVRHRGKIEGAIRSARAFLEVEAREGFAAYVWRHVDGRPVQNAPRSMADVPAETDISRALSRQLRKDGFAFCGPTTVYAFMQAAGLVNDHLVGCPARERVAALSSG</sequence>